<evidence type="ECO:0000313" key="3">
    <source>
        <dbReference type="EMBL" id="KAK3699675.1"/>
    </source>
</evidence>
<reference evidence="3" key="1">
    <citation type="journal article" date="2023" name="G3 (Bethesda)">
        <title>A reference genome for the long-term kleptoplast-retaining sea slug Elysia crispata morphotype clarki.</title>
        <authorList>
            <person name="Eastman K.E."/>
            <person name="Pendleton A.L."/>
            <person name="Shaikh M.A."/>
            <person name="Suttiyut T."/>
            <person name="Ogas R."/>
            <person name="Tomko P."/>
            <person name="Gavelis G."/>
            <person name="Widhalm J.R."/>
            <person name="Wisecaver J.H."/>
        </authorList>
    </citation>
    <scope>NUCLEOTIDE SEQUENCE</scope>
    <source>
        <strain evidence="3">ECLA1</strain>
    </source>
</reference>
<feature type="signal peptide" evidence="2">
    <location>
        <begin position="1"/>
        <end position="25"/>
    </location>
</feature>
<keyword evidence="2" id="KW-0732">Signal</keyword>
<feature type="compositionally biased region" description="Basic and acidic residues" evidence="1">
    <location>
        <begin position="99"/>
        <end position="109"/>
    </location>
</feature>
<evidence type="ECO:0000256" key="2">
    <source>
        <dbReference type="SAM" id="SignalP"/>
    </source>
</evidence>
<evidence type="ECO:0000256" key="1">
    <source>
        <dbReference type="SAM" id="MobiDB-lite"/>
    </source>
</evidence>
<name>A0AAE0XNJ9_9GAST</name>
<evidence type="ECO:0000313" key="4">
    <source>
        <dbReference type="Proteomes" id="UP001283361"/>
    </source>
</evidence>
<feature type="region of interest" description="Disordered" evidence="1">
    <location>
        <begin position="97"/>
        <end position="117"/>
    </location>
</feature>
<feature type="chain" id="PRO_5042261872" evidence="2">
    <location>
        <begin position="26"/>
        <end position="117"/>
    </location>
</feature>
<protein>
    <submittedName>
        <fullName evidence="3">Uncharacterized protein</fullName>
    </submittedName>
</protein>
<sequence>MQSSVTLFLPVALLALLHCAATSTADEERGLESMADSRSPHSPLALLLRKRSLEAALRAPPSYGYFPDSLLEPPELKRGGNEMWIWMPAHGYIPVPSDHSSHSASKEYRTANLMRHG</sequence>
<dbReference type="AlphaFoldDB" id="A0AAE0XNJ9"/>
<keyword evidence="4" id="KW-1185">Reference proteome</keyword>
<accession>A0AAE0XNJ9</accession>
<comment type="caution">
    <text evidence="3">The sequence shown here is derived from an EMBL/GenBank/DDBJ whole genome shotgun (WGS) entry which is preliminary data.</text>
</comment>
<dbReference type="EMBL" id="JAWDGP010007939">
    <property type="protein sequence ID" value="KAK3699675.1"/>
    <property type="molecule type" value="Genomic_DNA"/>
</dbReference>
<proteinExistence type="predicted"/>
<dbReference type="Proteomes" id="UP001283361">
    <property type="component" value="Unassembled WGS sequence"/>
</dbReference>
<organism evidence="3 4">
    <name type="scientific">Elysia crispata</name>
    <name type="common">lettuce slug</name>
    <dbReference type="NCBI Taxonomy" id="231223"/>
    <lineage>
        <taxon>Eukaryota</taxon>
        <taxon>Metazoa</taxon>
        <taxon>Spiralia</taxon>
        <taxon>Lophotrochozoa</taxon>
        <taxon>Mollusca</taxon>
        <taxon>Gastropoda</taxon>
        <taxon>Heterobranchia</taxon>
        <taxon>Euthyneura</taxon>
        <taxon>Panpulmonata</taxon>
        <taxon>Sacoglossa</taxon>
        <taxon>Placobranchoidea</taxon>
        <taxon>Plakobranchidae</taxon>
        <taxon>Elysia</taxon>
    </lineage>
</organism>
<gene>
    <name evidence="3" type="ORF">RRG08_062466</name>
</gene>